<dbReference type="PANTHER" id="PTHR43031:SF1">
    <property type="entry name" value="PYRIDINE NUCLEOTIDE-DISULPHIDE OXIDOREDUCTASE"/>
    <property type="match status" value="1"/>
</dbReference>
<feature type="domain" description="Rhodanese" evidence="1">
    <location>
        <begin position="2"/>
        <end position="64"/>
    </location>
</feature>
<evidence type="ECO:0000259" key="1">
    <source>
        <dbReference type="PROSITE" id="PS50206"/>
    </source>
</evidence>
<dbReference type="InterPro" id="IPR036873">
    <property type="entry name" value="Rhodanese-like_dom_sf"/>
</dbReference>
<proteinExistence type="predicted"/>
<dbReference type="Pfam" id="PF00581">
    <property type="entry name" value="Rhodanese"/>
    <property type="match status" value="1"/>
</dbReference>
<dbReference type="PROSITE" id="PS50206">
    <property type="entry name" value="RHODANESE_3"/>
    <property type="match status" value="1"/>
</dbReference>
<sequence>MPGSLHVPVDELRARLDEIPIGRPAVVYCHAGLRGLTAARILTRHGRSVRNPDGGWLTWQAGQTRP</sequence>
<dbReference type="PANTHER" id="PTHR43031">
    <property type="entry name" value="FAD-DEPENDENT OXIDOREDUCTASE"/>
    <property type="match status" value="1"/>
</dbReference>
<dbReference type="EMBL" id="CP163441">
    <property type="protein sequence ID" value="XDQ49759.1"/>
    <property type="molecule type" value="Genomic_DNA"/>
</dbReference>
<protein>
    <submittedName>
        <fullName evidence="2">Rhodanese-like domain-containing protein</fullName>
    </submittedName>
</protein>
<dbReference type="InterPro" id="IPR050229">
    <property type="entry name" value="GlpE_sulfurtransferase"/>
</dbReference>
<dbReference type="SUPFAM" id="SSF52821">
    <property type="entry name" value="Rhodanese/Cell cycle control phosphatase"/>
    <property type="match status" value="1"/>
</dbReference>
<reference evidence="2" key="1">
    <citation type="submission" date="2024-07" db="EMBL/GenBank/DDBJ databases">
        <authorList>
            <person name="Yu S.T."/>
        </authorList>
    </citation>
    <scope>NUCLEOTIDE SEQUENCE</scope>
    <source>
        <strain evidence="2">R39</strain>
    </source>
</reference>
<dbReference type="InterPro" id="IPR001763">
    <property type="entry name" value="Rhodanese-like_dom"/>
</dbReference>
<name>A0AB39R9U5_9ACTN</name>
<dbReference type="Gene3D" id="3.40.250.10">
    <property type="entry name" value="Rhodanese-like domain"/>
    <property type="match status" value="1"/>
</dbReference>
<organism evidence="2">
    <name type="scientific">Streptomyces sp. R39</name>
    <dbReference type="NCBI Taxonomy" id="3238631"/>
    <lineage>
        <taxon>Bacteria</taxon>
        <taxon>Bacillati</taxon>
        <taxon>Actinomycetota</taxon>
        <taxon>Actinomycetes</taxon>
        <taxon>Kitasatosporales</taxon>
        <taxon>Streptomycetaceae</taxon>
        <taxon>Streptomyces</taxon>
    </lineage>
</organism>
<evidence type="ECO:0000313" key="2">
    <source>
        <dbReference type="EMBL" id="XDQ49759.1"/>
    </source>
</evidence>
<dbReference type="RefSeq" id="WP_369228308.1">
    <property type="nucleotide sequence ID" value="NZ_CP163441.1"/>
</dbReference>
<accession>A0AB39R9U5</accession>
<gene>
    <name evidence="2" type="ORF">AB5J52_38685</name>
</gene>
<dbReference type="AlphaFoldDB" id="A0AB39R9U5"/>